<evidence type="ECO:0000256" key="8">
    <source>
        <dbReference type="ARBA" id="ARBA00023235"/>
    </source>
</evidence>
<dbReference type="GO" id="GO:0051301">
    <property type="term" value="P:cell division"/>
    <property type="evidence" value="ECO:0007669"/>
    <property type="project" value="UniProtKB-KW"/>
</dbReference>
<evidence type="ECO:0000256" key="11">
    <source>
        <dbReference type="HAMAP-Rule" id="MF_00303"/>
    </source>
</evidence>
<dbReference type="NCBIfam" id="TIGR00115">
    <property type="entry name" value="tig"/>
    <property type="match status" value="1"/>
</dbReference>
<keyword evidence="8 11" id="KW-0413">Isomerase</keyword>
<evidence type="ECO:0000256" key="13">
    <source>
        <dbReference type="RuleBase" id="RU003914"/>
    </source>
</evidence>
<protein>
    <recommendedName>
        <fullName evidence="4 11">Trigger factor</fullName>
        <shortName evidence="11">TF</shortName>
        <ecNumber evidence="3 11">5.2.1.8</ecNumber>
    </recommendedName>
    <alternativeName>
        <fullName evidence="10 11">PPIase</fullName>
    </alternativeName>
</protein>
<comment type="function">
    <text evidence="11">Involved in protein export. Acts as a chaperone by maintaining the newly synthesized protein in an open conformation. Functions as a peptidyl-prolyl cis-trans isomerase.</text>
</comment>
<dbReference type="Pfam" id="PF05697">
    <property type="entry name" value="Trigger_N"/>
    <property type="match status" value="1"/>
</dbReference>
<dbReference type="HAMAP" id="MF_00303">
    <property type="entry name" value="Trigger_factor_Tig"/>
    <property type="match status" value="1"/>
</dbReference>
<name>A0A158JY56_9BURK</name>
<dbReference type="SUPFAM" id="SSF109998">
    <property type="entry name" value="Triger factor/SurA peptide-binding domain-like"/>
    <property type="match status" value="1"/>
</dbReference>
<gene>
    <name evidence="11" type="primary">tig</name>
    <name evidence="15" type="ORF">AWB69_08990</name>
</gene>
<evidence type="ECO:0000256" key="12">
    <source>
        <dbReference type="PROSITE-ProRule" id="PRU00277"/>
    </source>
</evidence>
<dbReference type="InterPro" id="IPR008881">
    <property type="entry name" value="Trigger_fac_ribosome-bd_bac"/>
</dbReference>
<evidence type="ECO:0000313" key="16">
    <source>
        <dbReference type="Proteomes" id="UP000054683"/>
    </source>
</evidence>
<dbReference type="EC" id="5.2.1.8" evidence="3 11"/>
<dbReference type="Gene3D" id="1.10.3120.10">
    <property type="entry name" value="Trigger factor, C-terminal domain"/>
    <property type="match status" value="1"/>
</dbReference>
<reference evidence="15 16" key="1">
    <citation type="submission" date="2016-01" db="EMBL/GenBank/DDBJ databases">
        <authorList>
            <person name="Oliw E.H."/>
        </authorList>
    </citation>
    <scope>NUCLEOTIDE SEQUENCE [LARGE SCALE GENOMIC DNA]</scope>
    <source>
        <strain evidence="15">LMG 27134</strain>
    </source>
</reference>
<comment type="domain">
    <text evidence="11">Consists of 3 domains; the N-terminus binds the ribosome, the middle domain has PPIase activity, while the C-terminus has intrinsic chaperone activity on its own.</text>
</comment>
<evidence type="ECO:0000256" key="7">
    <source>
        <dbReference type="ARBA" id="ARBA00023186"/>
    </source>
</evidence>
<dbReference type="SUPFAM" id="SSF102735">
    <property type="entry name" value="Trigger factor ribosome-binding domain"/>
    <property type="match status" value="1"/>
</dbReference>
<dbReference type="GO" id="GO:0051083">
    <property type="term" value="P:'de novo' cotranslational protein folding"/>
    <property type="evidence" value="ECO:0007669"/>
    <property type="project" value="TreeGrafter"/>
</dbReference>
<dbReference type="PANTHER" id="PTHR30560">
    <property type="entry name" value="TRIGGER FACTOR CHAPERONE AND PEPTIDYL-PROLYL CIS/TRANS ISOMERASE"/>
    <property type="match status" value="1"/>
</dbReference>
<keyword evidence="7 11" id="KW-0143">Chaperone</keyword>
<dbReference type="Pfam" id="PF05698">
    <property type="entry name" value="Trigger_C"/>
    <property type="match status" value="1"/>
</dbReference>
<dbReference type="InterPro" id="IPR008880">
    <property type="entry name" value="Trigger_fac_C"/>
</dbReference>
<dbReference type="Pfam" id="PF00254">
    <property type="entry name" value="FKBP_C"/>
    <property type="match status" value="1"/>
</dbReference>
<dbReference type="GO" id="GO:0044183">
    <property type="term" value="F:protein folding chaperone"/>
    <property type="evidence" value="ECO:0007669"/>
    <property type="project" value="TreeGrafter"/>
</dbReference>
<dbReference type="RefSeq" id="WP_062092990.1">
    <property type="nucleotide sequence ID" value="NZ_FCOK02000134.1"/>
</dbReference>
<dbReference type="InterPro" id="IPR046357">
    <property type="entry name" value="PPIase_dom_sf"/>
</dbReference>
<dbReference type="AlphaFoldDB" id="A0A158JY56"/>
<evidence type="ECO:0000256" key="3">
    <source>
        <dbReference type="ARBA" id="ARBA00013194"/>
    </source>
</evidence>
<sequence>MANVVENLGKLERRVTISLPKDTVQKEVDSRIRQLAKNVRMPGFRPGKVPLKMVTQQYQGQVEAEVLSDKVGKEFFDVTRTENLRVAGQPSFAPKGGEVADEASDYAFDATFEVYPEVKIGDVATAEIERTVTTISEAEIDRTLEILRKQRVHYHARGEGGEHGDGGADTAAKDGDRVTMDFVGKLDGVLFEGGSAEDFTFVLGEGRMLPEFETAALGLKVGESKEFDLKFPDDYHGKDVAGKTAQFTITMKKIEWAHLPEIDTDFAKSLGVEDGDTAKMRGEIKDNLEREAKRRTQQIVKNQVMDALLKISELDVPKALIEQDQQRLVEMARQDLQQRGVPNAADAPIPAEMFAEQAERRVKLGLVLAELVKANDLQAKPEQIRAEVDEFAKSYEDPKEVVRWYYSNQQRLAEMEAYVVESNVVDFVLGKARVSDKEVSFEELASATAQA</sequence>
<dbReference type="FunFam" id="3.10.50.40:FF:000001">
    <property type="entry name" value="Trigger factor"/>
    <property type="match status" value="1"/>
</dbReference>
<evidence type="ECO:0000256" key="4">
    <source>
        <dbReference type="ARBA" id="ARBA00016902"/>
    </source>
</evidence>
<dbReference type="GO" id="GO:0043022">
    <property type="term" value="F:ribosome binding"/>
    <property type="evidence" value="ECO:0007669"/>
    <property type="project" value="TreeGrafter"/>
</dbReference>
<evidence type="ECO:0000313" key="15">
    <source>
        <dbReference type="EMBL" id="SAL73359.1"/>
    </source>
</evidence>
<organism evidence="15 16">
    <name type="scientific">Caballeronia udeis</name>
    <dbReference type="NCBI Taxonomy" id="1232866"/>
    <lineage>
        <taxon>Bacteria</taxon>
        <taxon>Pseudomonadati</taxon>
        <taxon>Pseudomonadota</taxon>
        <taxon>Betaproteobacteria</taxon>
        <taxon>Burkholderiales</taxon>
        <taxon>Burkholderiaceae</taxon>
        <taxon>Caballeronia</taxon>
    </lineage>
</organism>
<dbReference type="PROSITE" id="PS50059">
    <property type="entry name" value="FKBP_PPIASE"/>
    <property type="match status" value="1"/>
</dbReference>
<evidence type="ECO:0000256" key="5">
    <source>
        <dbReference type="ARBA" id="ARBA00022618"/>
    </source>
</evidence>
<dbReference type="GO" id="GO:0015031">
    <property type="term" value="P:protein transport"/>
    <property type="evidence" value="ECO:0007669"/>
    <property type="project" value="UniProtKB-UniRule"/>
</dbReference>
<feature type="domain" description="PPIase FKBP-type" evidence="14">
    <location>
        <begin position="175"/>
        <end position="260"/>
    </location>
</feature>
<dbReference type="Gene3D" id="3.10.50.40">
    <property type="match status" value="1"/>
</dbReference>
<keyword evidence="6 11" id="KW-0697">Rotamase</keyword>
<accession>A0A158JY56</accession>
<dbReference type="GO" id="GO:0003755">
    <property type="term" value="F:peptidyl-prolyl cis-trans isomerase activity"/>
    <property type="evidence" value="ECO:0007669"/>
    <property type="project" value="UniProtKB-UniRule"/>
</dbReference>
<keyword evidence="11" id="KW-0963">Cytoplasm</keyword>
<dbReference type="InterPro" id="IPR001179">
    <property type="entry name" value="PPIase_FKBP_dom"/>
</dbReference>
<dbReference type="Gene3D" id="3.30.70.1050">
    <property type="entry name" value="Trigger factor ribosome-binding domain"/>
    <property type="match status" value="1"/>
</dbReference>
<dbReference type="InterPro" id="IPR027304">
    <property type="entry name" value="Trigger_fact/SurA_dom_sf"/>
</dbReference>
<evidence type="ECO:0000256" key="1">
    <source>
        <dbReference type="ARBA" id="ARBA00000971"/>
    </source>
</evidence>
<evidence type="ECO:0000259" key="14">
    <source>
        <dbReference type="PROSITE" id="PS50059"/>
    </source>
</evidence>
<evidence type="ECO:0000256" key="6">
    <source>
        <dbReference type="ARBA" id="ARBA00023110"/>
    </source>
</evidence>
<evidence type="ECO:0000256" key="2">
    <source>
        <dbReference type="ARBA" id="ARBA00005464"/>
    </source>
</evidence>
<comment type="catalytic activity">
    <reaction evidence="1 11 12">
        <text>[protein]-peptidylproline (omega=180) = [protein]-peptidylproline (omega=0)</text>
        <dbReference type="Rhea" id="RHEA:16237"/>
        <dbReference type="Rhea" id="RHEA-COMP:10747"/>
        <dbReference type="Rhea" id="RHEA-COMP:10748"/>
        <dbReference type="ChEBI" id="CHEBI:83833"/>
        <dbReference type="ChEBI" id="CHEBI:83834"/>
        <dbReference type="EC" id="5.2.1.8"/>
    </reaction>
</comment>
<dbReference type="InterPro" id="IPR036611">
    <property type="entry name" value="Trigger_fac_ribosome-bd_sf"/>
</dbReference>
<dbReference type="InterPro" id="IPR037041">
    <property type="entry name" value="Trigger_fac_C_sf"/>
</dbReference>
<evidence type="ECO:0000256" key="10">
    <source>
        <dbReference type="ARBA" id="ARBA00029986"/>
    </source>
</evidence>
<comment type="similarity">
    <text evidence="2 11 13">Belongs to the FKBP-type PPIase family. Tig subfamily.</text>
</comment>
<dbReference type="GO" id="GO:0043335">
    <property type="term" value="P:protein unfolding"/>
    <property type="evidence" value="ECO:0007669"/>
    <property type="project" value="TreeGrafter"/>
</dbReference>
<dbReference type="EMBL" id="FCOK02000134">
    <property type="protein sequence ID" value="SAL73359.1"/>
    <property type="molecule type" value="Genomic_DNA"/>
</dbReference>
<dbReference type="PIRSF" id="PIRSF003095">
    <property type="entry name" value="Trigger_factor"/>
    <property type="match status" value="1"/>
</dbReference>
<dbReference type="Proteomes" id="UP000054683">
    <property type="component" value="Unassembled WGS sequence"/>
</dbReference>
<dbReference type="InterPro" id="IPR005215">
    <property type="entry name" value="Trig_fac"/>
</dbReference>
<dbReference type="OrthoDB" id="9767721at2"/>
<dbReference type="PANTHER" id="PTHR30560:SF3">
    <property type="entry name" value="TRIGGER FACTOR-LIKE PROTEIN TIG, CHLOROPLASTIC"/>
    <property type="match status" value="1"/>
</dbReference>
<proteinExistence type="inferred from homology"/>
<dbReference type="GO" id="GO:0005737">
    <property type="term" value="C:cytoplasm"/>
    <property type="evidence" value="ECO:0007669"/>
    <property type="project" value="UniProtKB-SubCell"/>
</dbReference>
<dbReference type="SUPFAM" id="SSF54534">
    <property type="entry name" value="FKBP-like"/>
    <property type="match status" value="1"/>
</dbReference>
<keyword evidence="9 11" id="KW-0131">Cell cycle</keyword>
<keyword evidence="5 11" id="KW-0132">Cell division</keyword>
<evidence type="ECO:0000256" key="9">
    <source>
        <dbReference type="ARBA" id="ARBA00023306"/>
    </source>
</evidence>
<comment type="subcellular location">
    <subcellularLocation>
        <location evidence="11">Cytoplasm</location>
    </subcellularLocation>
    <text evidence="11">About half TF is bound to the ribosome near the polypeptide exit tunnel while the other half is free in the cytoplasm.</text>
</comment>